<evidence type="ECO:0000256" key="3">
    <source>
        <dbReference type="ARBA" id="ARBA00004496"/>
    </source>
</evidence>
<dbReference type="EMBL" id="JAJJMA010050978">
    <property type="protein sequence ID" value="MCL7025946.1"/>
    <property type="molecule type" value="Genomic_DNA"/>
</dbReference>
<evidence type="ECO:0000256" key="7">
    <source>
        <dbReference type="ARBA" id="ARBA00022490"/>
    </source>
</evidence>
<dbReference type="GO" id="GO:0005737">
    <property type="term" value="C:cytoplasm"/>
    <property type="evidence" value="ECO:0007669"/>
    <property type="project" value="UniProtKB-SubCell"/>
</dbReference>
<dbReference type="GO" id="GO:0036503">
    <property type="term" value="P:ERAD pathway"/>
    <property type="evidence" value="ECO:0007669"/>
    <property type="project" value="InterPro"/>
</dbReference>
<accession>A0AA41RYT1</accession>
<proteinExistence type="inferred from homology"/>
<organism evidence="13 14">
    <name type="scientific">Papaver nudicaule</name>
    <name type="common">Iceland poppy</name>
    <dbReference type="NCBI Taxonomy" id="74823"/>
    <lineage>
        <taxon>Eukaryota</taxon>
        <taxon>Viridiplantae</taxon>
        <taxon>Streptophyta</taxon>
        <taxon>Embryophyta</taxon>
        <taxon>Tracheophyta</taxon>
        <taxon>Spermatophyta</taxon>
        <taxon>Magnoliopsida</taxon>
        <taxon>Ranunculales</taxon>
        <taxon>Papaveraceae</taxon>
        <taxon>Papaveroideae</taxon>
        <taxon>Papaver</taxon>
    </lineage>
</organism>
<dbReference type="InterPro" id="IPR045132">
    <property type="entry name" value="UBE4"/>
</dbReference>
<keyword evidence="11" id="KW-0175">Coiled coil</keyword>
<comment type="caution">
    <text evidence="13">The sequence shown here is derived from an EMBL/GenBank/DDBJ whole genome shotgun (WGS) entry which is preliminary data.</text>
</comment>
<evidence type="ECO:0000256" key="5">
    <source>
        <dbReference type="ARBA" id="ARBA00007434"/>
    </source>
</evidence>
<evidence type="ECO:0000256" key="11">
    <source>
        <dbReference type="SAM" id="Coils"/>
    </source>
</evidence>
<dbReference type="InterPro" id="IPR013083">
    <property type="entry name" value="Znf_RING/FYVE/PHD"/>
</dbReference>
<dbReference type="PROSITE" id="PS51698">
    <property type="entry name" value="U_BOX"/>
    <property type="match status" value="1"/>
</dbReference>
<comment type="similarity">
    <text evidence="5">Belongs to the ubiquitin conjugation factor E4 family.</text>
</comment>
<evidence type="ECO:0000256" key="9">
    <source>
        <dbReference type="ARBA" id="ARBA00022786"/>
    </source>
</evidence>
<dbReference type="AlphaFoldDB" id="A0AA41RYT1"/>
<evidence type="ECO:0000313" key="14">
    <source>
        <dbReference type="Proteomes" id="UP001177140"/>
    </source>
</evidence>
<dbReference type="Gene3D" id="3.30.40.10">
    <property type="entry name" value="Zinc/RING finger domain, C3HC4 (zinc finger)"/>
    <property type="match status" value="1"/>
</dbReference>
<keyword evidence="7" id="KW-0963">Cytoplasm</keyword>
<evidence type="ECO:0000256" key="8">
    <source>
        <dbReference type="ARBA" id="ARBA00022679"/>
    </source>
</evidence>
<evidence type="ECO:0000256" key="6">
    <source>
        <dbReference type="ARBA" id="ARBA00012483"/>
    </source>
</evidence>
<evidence type="ECO:0000256" key="4">
    <source>
        <dbReference type="ARBA" id="ARBA00004906"/>
    </source>
</evidence>
<feature type="coiled-coil region" evidence="11">
    <location>
        <begin position="127"/>
        <end position="157"/>
    </location>
</feature>
<dbReference type="GO" id="GO:0005634">
    <property type="term" value="C:nucleus"/>
    <property type="evidence" value="ECO:0007669"/>
    <property type="project" value="UniProtKB-SubCell"/>
</dbReference>
<dbReference type="PANTHER" id="PTHR13931">
    <property type="entry name" value="UBIQUITINATION FACTOR E4"/>
    <property type="match status" value="1"/>
</dbReference>
<keyword evidence="9" id="KW-0833">Ubl conjugation pathway</keyword>
<comment type="subcellular location">
    <subcellularLocation>
        <location evidence="3">Cytoplasm</location>
    </subcellularLocation>
    <subcellularLocation>
        <location evidence="2">Nucleus</location>
    </subcellularLocation>
</comment>
<comment type="pathway">
    <text evidence="4">Protein modification; protein ubiquitination.</text>
</comment>
<dbReference type="GO" id="GO:0034450">
    <property type="term" value="F:ubiquitin-ubiquitin ligase activity"/>
    <property type="evidence" value="ECO:0007669"/>
    <property type="project" value="InterPro"/>
</dbReference>
<evidence type="ECO:0000256" key="1">
    <source>
        <dbReference type="ARBA" id="ARBA00000900"/>
    </source>
</evidence>
<dbReference type="Proteomes" id="UP001177140">
    <property type="component" value="Unassembled WGS sequence"/>
</dbReference>
<dbReference type="GO" id="GO:0000209">
    <property type="term" value="P:protein polyubiquitination"/>
    <property type="evidence" value="ECO:0007669"/>
    <property type="project" value="TreeGrafter"/>
</dbReference>
<comment type="catalytic activity">
    <reaction evidence="1">
        <text>S-ubiquitinyl-[E2 ubiquitin-conjugating enzyme]-L-cysteine + [acceptor protein]-L-lysine = [E2 ubiquitin-conjugating enzyme]-L-cysteine + N(6)-ubiquitinyl-[acceptor protein]-L-lysine.</text>
        <dbReference type="EC" id="2.3.2.27"/>
    </reaction>
</comment>
<evidence type="ECO:0000256" key="10">
    <source>
        <dbReference type="ARBA" id="ARBA00023242"/>
    </source>
</evidence>
<feature type="domain" description="U-box" evidence="12">
    <location>
        <begin position="309"/>
        <end position="383"/>
    </location>
</feature>
<dbReference type="Pfam" id="PF04564">
    <property type="entry name" value="U-box"/>
    <property type="match status" value="1"/>
</dbReference>
<dbReference type="GO" id="GO:0000151">
    <property type="term" value="C:ubiquitin ligase complex"/>
    <property type="evidence" value="ECO:0007669"/>
    <property type="project" value="InterPro"/>
</dbReference>
<reference evidence="13" key="1">
    <citation type="submission" date="2022-03" db="EMBL/GenBank/DDBJ databases">
        <title>A functionally conserved STORR gene fusion in Papaver species that diverged 16.8 million years ago.</title>
        <authorList>
            <person name="Catania T."/>
        </authorList>
    </citation>
    <scope>NUCLEOTIDE SEQUENCE</scope>
    <source>
        <strain evidence="13">S-191538</strain>
    </source>
</reference>
<dbReference type="FunFam" id="3.30.40.10:FF:000055">
    <property type="entry name" value="Ubiquitin conjugation factor e4 a"/>
    <property type="match status" value="1"/>
</dbReference>
<sequence length="387" mass="45289">MNFIIMFIASPSHIRNPYLREKMVRVLEYWMPQPNTRDSYFTVSPFQGHQLALGQYLVESILKFYVSIETAHFFEKFRMRHEIAKIFKTLCREPSHRDAWMRFAEREEKGVYLNFLNFLVNDSIYLLDEGLNNIRKLKELEEKEKEREEKSEEFRSQVTSVEQYIRLASEDVSMLAFTSEQITAPFLLPQMVDRIANMLNYFLVQLVGPNRKSLHLENMDKYGFNPKELLKKIVSIYVHIARDDKENTFAAAIGNDGRSYNDKLFKGVLDIRKIEEIVDFMKLQEFANLHAKVKLAASEAMDEEEVLGEIPDEFLDPIQYTLMRDPVVLPSSKVTVDRSVIERHLLSDTTDPFNRSHLTQDMLVPDVKLKSQIDEFIKARNQHGSSS</sequence>
<evidence type="ECO:0000256" key="2">
    <source>
        <dbReference type="ARBA" id="ARBA00004123"/>
    </source>
</evidence>
<evidence type="ECO:0000313" key="13">
    <source>
        <dbReference type="EMBL" id="MCL7025946.1"/>
    </source>
</evidence>
<dbReference type="SUPFAM" id="SSF57850">
    <property type="entry name" value="RING/U-box"/>
    <property type="match status" value="1"/>
</dbReference>
<dbReference type="CDD" id="cd16657">
    <property type="entry name" value="RING-Ubox_UBE4A"/>
    <property type="match status" value="1"/>
</dbReference>
<keyword evidence="8" id="KW-0808">Transferase</keyword>
<dbReference type="PANTHER" id="PTHR13931:SF2">
    <property type="entry name" value="UBIQUITIN CONJUGATION FACTOR E4 B"/>
    <property type="match status" value="1"/>
</dbReference>
<keyword evidence="10" id="KW-0539">Nucleus</keyword>
<dbReference type="GO" id="GO:0006511">
    <property type="term" value="P:ubiquitin-dependent protein catabolic process"/>
    <property type="evidence" value="ECO:0007669"/>
    <property type="project" value="InterPro"/>
</dbReference>
<dbReference type="Pfam" id="PF10408">
    <property type="entry name" value="Ufd2P_core"/>
    <property type="match status" value="1"/>
</dbReference>
<dbReference type="InterPro" id="IPR003613">
    <property type="entry name" value="Ubox_domain"/>
</dbReference>
<dbReference type="SMART" id="SM00504">
    <property type="entry name" value="Ubox"/>
    <property type="match status" value="1"/>
</dbReference>
<dbReference type="EC" id="2.3.2.27" evidence="6"/>
<protein>
    <recommendedName>
        <fullName evidence="6">RING-type E3 ubiquitin transferase</fullName>
        <ecNumber evidence="6">2.3.2.27</ecNumber>
    </recommendedName>
</protein>
<name>A0AA41RYT1_PAPNU</name>
<evidence type="ECO:0000259" key="12">
    <source>
        <dbReference type="PROSITE" id="PS51698"/>
    </source>
</evidence>
<gene>
    <name evidence="13" type="ORF">MKW94_027709</name>
</gene>
<dbReference type="InterPro" id="IPR019474">
    <property type="entry name" value="Ub_conjug_fac_E4_core"/>
</dbReference>
<keyword evidence="14" id="KW-1185">Reference proteome</keyword>